<organism evidence="1 2">
    <name type="scientific">Aspergillus indologenus CBS 114.80</name>
    <dbReference type="NCBI Taxonomy" id="1450541"/>
    <lineage>
        <taxon>Eukaryota</taxon>
        <taxon>Fungi</taxon>
        <taxon>Dikarya</taxon>
        <taxon>Ascomycota</taxon>
        <taxon>Pezizomycotina</taxon>
        <taxon>Eurotiomycetes</taxon>
        <taxon>Eurotiomycetidae</taxon>
        <taxon>Eurotiales</taxon>
        <taxon>Aspergillaceae</taxon>
        <taxon>Aspergillus</taxon>
        <taxon>Aspergillus subgen. Circumdati</taxon>
    </lineage>
</organism>
<protein>
    <submittedName>
        <fullName evidence="1">Uncharacterized protein</fullName>
    </submittedName>
</protein>
<accession>A0A2V5HNB3</accession>
<dbReference type="InterPro" id="IPR027417">
    <property type="entry name" value="P-loop_NTPase"/>
</dbReference>
<dbReference type="AlphaFoldDB" id="A0A2V5HNB3"/>
<dbReference type="SUPFAM" id="SSF52540">
    <property type="entry name" value="P-loop containing nucleoside triphosphate hydrolases"/>
    <property type="match status" value="1"/>
</dbReference>
<sequence>MASSSQLSPDPPSPASVGTEDKRLLLAMGPCGVRGCQCLSGESTSNLDSLPSKAQCSICSHPLSKHDSYGSSGSRLPGAQITEPQALPTWTAQRPRVVNELIARLDRYCLIRVSGTPASGKTTMMNLVANELLVRHPTTPIYILDGWEEARVESAGGWALYLRALVGVPGRSLRNHPCYILVDDAHESYGDKPLWRALFKSCGPGDAAKIVLFSRDGGPAGDDEHRPETYRQAPMTFLPHQQISLRPDGAMDPEWKPIGLLLEESEVNDILPQLLPTVIPNGETLLTEELIHGLFLASGGHVGLLTSLVHVLRAMPKLQEPIQSRRPLNWKTACDGLFSDGPLFFEHIRTTIFSRGLPKQKVMQNPAYATVFKHAIACNRTRRLSFPSDSDDERALEDIWRNGWLHAEHTEGGDTYYMFPTQVHRWYCQFLFEPSNPRKEVVYQSPLEMAVDAIRRFHPDQLANPPAMPIKDQCQKEFYRCLFPLLIENHITIAPEYLIPTGIRSGIDFLVPQRKWGVDLLRHGDRIKQHMQRFKNKGQSLQEEPIQEYIVLNFTRTQPRKSYPEYRGHLYHIIFADDSRSVRVVDASDRSEVITFVLAENAFFP</sequence>
<reference evidence="1 2" key="1">
    <citation type="submission" date="2018-02" db="EMBL/GenBank/DDBJ databases">
        <title>The genomes of Aspergillus section Nigri reveals drivers in fungal speciation.</title>
        <authorList>
            <consortium name="DOE Joint Genome Institute"/>
            <person name="Vesth T.C."/>
            <person name="Nybo J."/>
            <person name="Theobald S."/>
            <person name="Brandl J."/>
            <person name="Frisvad J.C."/>
            <person name="Nielsen K.F."/>
            <person name="Lyhne E.K."/>
            <person name="Kogle M.E."/>
            <person name="Kuo A."/>
            <person name="Riley R."/>
            <person name="Clum A."/>
            <person name="Nolan M."/>
            <person name="Lipzen A."/>
            <person name="Salamov A."/>
            <person name="Henrissat B."/>
            <person name="Wiebenga A."/>
            <person name="De vries R.P."/>
            <person name="Grigoriev I.V."/>
            <person name="Mortensen U.H."/>
            <person name="Andersen M.R."/>
            <person name="Baker S.E."/>
        </authorList>
    </citation>
    <scope>NUCLEOTIDE SEQUENCE [LARGE SCALE GENOMIC DNA]</scope>
    <source>
        <strain evidence="1 2">CBS 114.80</strain>
    </source>
</reference>
<dbReference type="EMBL" id="KZ825617">
    <property type="protein sequence ID" value="PYI25965.1"/>
    <property type="molecule type" value="Genomic_DNA"/>
</dbReference>
<gene>
    <name evidence="1" type="ORF">BP00DRAFT_461387</name>
</gene>
<name>A0A2V5HNB3_9EURO</name>
<dbReference type="Proteomes" id="UP000248817">
    <property type="component" value="Unassembled WGS sequence"/>
</dbReference>
<evidence type="ECO:0000313" key="2">
    <source>
        <dbReference type="Proteomes" id="UP000248817"/>
    </source>
</evidence>
<proteinExistence type="predicted"/>
<evidence type="ECO:0000313" key="1">
    <source>
        <dbReference type="EMBL" id="PYI25965.1"/>
    </source>
</evidence>
<keyword evidence="2" id="KW-1185">Reference proteome</keyword>